<protein>
    <submittedName>
        <fullName evidence="4">2-oxoglutarate oxidoreductase, alpha subunit</fullName>
    </submittedName>
</protein>
<accession>A0A1Q8QW70</accession>
<name>A0A1Q8QW70_9FIRM</name>
<evidence type="ECO:0000259" key="3">
    <source>
        <dbReference type="Pfam" id="PF01855"/>
    </source>
</evidence>
<dbReference type="FunFam" id="3.40.50.970:FF:000022">
    <property type="entry name" value="2-oxoglutarate ferredoxin oxidoreductase alpha subunit"/>
    <property type="match status" value="1"/>
</dbReference>
<dbReference type="STRING" id="1888891.DSOL_2565"/>
<comment type="caution">
    <text evidence="4">The sequence shown here is derived from an EMBL/GenBank/DDBJ whole genome shotgun (WGS) entry which is preliminary data.</text>
</comment>
<feature type="domain" description="Pyruvate/ketoisovalerate oxidoreductase catalytic" evidence="2">
    <location>
        <begin position="11"/>
        <end position="166"/>
    </location>
</feature>
<organism evidence="4 5">
    <name type="scientific">Desulfosporosinus metallidurans</name>
    <dbReference type="NCBI Taxonomy" id="1888891"/>
    <lineage>
        <taxon>Bacteria</taxon>
        <taxon>Bacillati</taxon>
        <taxon>Bacillota</taxon>
        <taxon>Clostridia</taxon>
        <taxon>Eubacteriales</taxon>
        <taxon>Desulfitobacteriaceae</taxon>
        <taxon>Desulfosporosinus</taxon>
    </lineage>
</organism>
<dbReference type="InterPro" id="IPR009014">
    <property type="entry name" value="Transketo_C/PFOR_II"/>
</dbReference>
<dbReference type="Gene3D" id="3.40.50.970">
    <property type="match status" value="1"/>
</dbReference>
<dbReference type="RefSeq" id="WP_075365164.1">
    <property type="nucleotide sequence ID" value="NZ_MLBF01000017.1"/>
</dbReference>
<dbReference type="SUPFAM" id="SSF52518">
    <property type="entry name" value="Thiamin diphosphate-binding fold (THDP-binding)"/>
    <property type="match status" value="1"/>
</dbReference>
<dbReference type="OrthoDB" id="9794954at2"/>
<dbReference type="AlphaFoldDB" id="A0A1Q8QW70"/>
<feature type="domain" description="Pyruvate flavodoxin/ferredoxin oxidoreductase pyrimidine binding" evidence="3">
    <location>
        <begin position="195"/>
        <end position="433"/>
    </location>
</feature>
<dbReference type="GO" id="GO:0006979">
    <property type="term" value="P:response to oxidative stress"/>
    <property type="evidence" value="ECO:0007669"/>
    <property type="project" value="TreeGrafter"/>
</dbReference>
<dbReference type="InterPro" id="IPR002869">
    <property type="entry name" value="Pyrv_flavodox_OxRed_cen"/>
</dbReference>
<dbReference type="SUPFAM" id="SSF53323">
    <property type="entry name" value="Pyruvate-ferredoxin oxidoreductase, PFOR, domain III"/>
    <property type="match status" value="1"/>
</dbReference>
<dbReference type="PANTHER" id="PTHR32154:SF20">
    <property type="entry name" value="2-OXOGLUTARATE OXIDOREDUCTASE SUBUNIT KORA"/>
    <property type="match status" value="1"/>
</dbReference>
<gene>
    <name evidence="4" type="ORF">DSOL_2565</name>
</gene>
<dbReference type="NCBIfam" id="TIGR03710">
    <property type="entry name" value="OAFO_sf"/>
    <property type="match status" value="1"/>
</dbReference>
<evidence type="ECO:0000256" key="1">
    <source>
        <dbReference type="ARBA" id="ARBA00023002"/>
    </source>
</evidence>
<keyword evidence="5" id="KW-1185">Reference proteome</keyword>
<proteinExistence type="predicted"/>
<reference evidence="4 5" key="1">
    <citation type="submission" date="2016-09" db="EMBL/GenBank/DDBJ databases">
        <title>Complete genome of Desulfosporosinus sp. OL.</title>
        <authorList>
            <person name="Mardanov A."/>
            <person name="Beletsky A."/>
            <person name="Panova A."/>
            <person name="Karnachuk O."/>
            <person name="Ravin N."/>
        </authorList>
    </citation>
    <scope>NUCLEOTIDE SEQUENCE [LARGE SCALE GENOMIC DNA]</scope>
    <source>
        <strain evidence="4 5">OL</strain>
    </source>
</reference>
<dbReference type="EMBL" id="MLBF01000017">
    <property type="protein sequence ID" value="OLN31540.1"/>
    <property type="molecule type" value="Genomic_DNA"/>
</dbReference>
<dbReference type="InterPro" id="IPR050722">
    <property type="entry name" value="Pyruvate:ferred/Flavod_OxRd"/>
</dbReference>
<dbReference type="InterPro" id="IPR002880">
    <property type="entry name" value="Pyrv_Fd/Flavodoxin_OxRdtase_N"/>
</dbReference>
<evidence type="ECO:0000313" key="5">
    <source>
        <dbReference type="Proteomes" id="UP000186102"/>
    </source>
</evidence>
<dbReference type="CDD" id="cd07034">
    <property type="entry name" value="TPP_PYR_PFOR_IOR-alpha_like"/>
    <property type="match status" value="1"/>
</dbReference>
<dbReference type="Pfam" id="PF01855">
    <property type="entry name" value="POR_N"/>
    <property type="match status" value="1"/>
</dbReference>
<dbReference type="Proteomes" id="UP000186102">
    <property type="component" value="Unassembled WGS sequence"/>
</dbReference>
<dbReference type="InterPro" id="IPR019752">
    <property type="entry name" value="Pyrv/ketoisovalerate_OxRed_cat"/>
</dbReference>
<dbReference type="PANTHER" id="PTHR32154">
    <property type="entry name" value="PYRUVATE-FLAVODOXIN OXIDOREDUCTASE-RELATED"/>
    <property type="match status" value="1"/>
</dbReference>
<dbReference type="GO" id="GO:0016903">
    <property type="term" value="F:oxidoreductase activity, acting on the aldehyde or oxo group of donors"/>
    <property type="evidence" value="ECO:0007669"/>
    <property type="project" value="InterPro"/>
</dbReference>
<dbReference type="SUPFAM" id="SSF52922">
    <property type="entry name" value="TK C-terminal domain-like"/>
    <property type="match status" value="1"/>
</dbReference>
<keyword evidence="1" id="KW-0560">Oxidoreductase</keyword>
<dbReference type="Gene3D" id="3.40.920.10">
    <property type="entry name" value="Pyruvate-ferredoxin oxidoreductase, PFOR, domain III"/>
    <property type="match status" value="1"/>
</dbReference>
<dbReference type="InterPro" id="IPR022367">
    <property type="entry name" value="2-oxoacid/accept_OxRdtase_asu"/>
</dbReference>
<dbReference type="InterPro" id="IPR029061">
    <property type="entry name" value="THDP-binding"/>
</dbReference>
<dbReference type="Gene3D" id="3.40.50.920">
    <property type="match status" value="1"/>
</dbReference>
<sequence length="571" mass="63294">MDFNILVGGAAGQGVDTVAKVLELIMKKQGVEVFSHKDYMSRVRGGHNFHQIRFADRPIYSHRETLDLILALDSTTVEVHSSRLTAKVVLVSDESYRAEISEGIALWLPLKEKAVEAGTKLTEGTVAAGAILRLFDFDLEKVWPVLHSLFKMEIFEVNRRALEMGYSLVEPQFKLEFPERQPRIMVTGNQAIGLGALAAGVSFYSGYPMTPSTGIMTYLASKMEEAGIVVEQAEDEIAAINMAIGASYAGARAMTATSGGGFCLMVEGLGLAAMTETPLVIAEIQRPGPVTGFPTRTEQADLSFVLTASQGEFPRMVIALRDPEDAFYQTVRAFNLADKFQIPVILLGDQYLGDYYQTIPPFDFSGLTIERALAGEEVWKQQEHYQRYKLTEDGISPRLLPGRCGTQVVLVDSDEHTEDGHITEAADVRIAMTKKRMQRLEKMRKEVQEPWVFGQTDPEILLLAWGSSAGPVREAIELLEEDYSIGALIFGDIYPLPTKLLMDLKPNVTMLINVEQNATGQLAALIRQEALIACTHSILRYDGRPMSGQYISDRLKEVISSDQRTTEQRTI</sequence>
<evidence type="ECO:0000259" key="2">
    <source>
        <dbReference type="Pfam" id="PF01558"/>
    </source>
</evidence>
<dbReference type="Pfam" id="PF01558">
    <property type="entry name" value="POR"/>
    <property type="match status" value="1"/>
</dbReference>
<evidence type="ECO:0000313" key="4">
    <source>
        <dbReference type="EMBL" id="OLN31540.1"/>
    </source>
</evidence>